<dbReference type="AlphaFoldDB" id="A0A820ABW9"/>
<evidence type="ECO:0000313" key="2">
    <source>
        <dbReference type="Proteomes" id="UP000663836"/>
    </source>
</evidence>
<sequence>MISDEKRQQETTSKLLSLLSELRWTPKRDQETALYKLIGQDQLTLEHLDVAASLETYISYLTQLVIAHPKDDSQLEERIQMFK</sequence>
<protein>
    <submittedName>
        <fullName evidence="1">Uncharacterized protein</fullName>
    </submittedName>
</protein>
<comment type="caution">
    <text evidence="1">The sequence shown here is derived from an EMBL/GenBank/DDBJ whole genome shotgun (WGS) entry which is preliminary data.</text>
</comment>
<dbReference type="Proteomes" id="UP000663836">
    <property type="component" value="Unassembled WGS sequence"/>
</dbReference>
<gene>
    <name evidence="1" type="ORF">JBS370_LOCUS35620</name>
</gene>
<name>A0A820ABW9_9BILA</name>
<reference evidence="1" key="1">
    <citation type="submission" date="2021-02" db="EMBL/GenBank/DDBJ databases">
        <authorList>
            <person name="Nowell W R."/>
        </authorList>
    </citation>
    <scope>NUCLEOTIDE SEQUENCE</scope>
</reference>
<accession>A0A820ABW9</accession>
<evidence type="ECO:0000313" key="1">
    <source>
        <dbReference type="EMBL" id="CAF4183121.1"/>
    </source>
</evidence>
<dbReference type="EMBL" id="CAJOBD010012673">
    <property type="protein sequence ID" value="CAF4183121.1"/>
    <property type="molecule type" value="Genomic_DNA"/>
</dbReference>
<organism evidence="1 2">
    <name type="scientific">Rotaria sordida</name>
    <dbReference type="NCBI Taxonomy" id="392033"/>
    <lineage>
        <taxon>Eukaryota</taxon>
        <taxon>Metazoa</taxon>
        <taxon>Spiralia</taxon>
        <taxon>Gnathifera</taxon>
        <taxon>Rotifera</taxon>
        <taxon>Eurotatoria</taxon>
        <taxon>Bdelloidea</taxon>
        <taxon>Philodinida</taxon>
        <taxon>Philodinidae</taxon>
        <taxon>Rotaria</taxon>
    </lineage>
</organism>
<proteinExistence type="predicted"/>